<dbReference type="Proteomes" id="UP000298493">
    <property type="component" value="Unassembled WGS sequence"/>
</dbReference>
<keyword evidence="2" id="KW-1185">Reference proteome</keyword>
<proteinExistence type="predicted"/>
<protein>
    <submittedName>
        <fullName evidence="1">Uncharacterized protein</fullName>
    </submittedName>
</protein>
<sequence>MVRKSVLYQKPCEDDKIPGVPLLAPRLSLFQRHASHWRRRSRDEAKDLTELSHVEEDFEKICHGHSCIKAPILLSQSVRPRVELLSLRRPVRTSAKAEEDLARTSATQRTSKTVKLFAECLSGPIRNTDMSFTAQMHTVLSLTGIQERSIFDLV</sequence>
<evidence type="ECO:0000313" key="2">
    <source>
        <dbReference type="Proteomes" id="UP000298493"/>
    </source>
</evidence>
<gene>
    <name evidence="1" type="ORF">E6O75_ATG05513</name>
</gene>
<organism evidence="1 2">
    <name type="scientific">Venturia nashicola</name>
    <dbReference type="NCBI Taxonomy" id="86259"/>
    <lineage>
        <taxon>Eukaryota</taxon>
        <taxon>Fungi</taxon>
        <taxon>Dikarya</taxon>
        <taxon>Ascomycota</taxon>
        <taxon>Pezizomycotina</taxon>
        <taxon>Dothideomycetes</taxon>
        <taxon>Pleosporomycetidae</taxon>
        <taxon>Venturiales</taxon>
        <taxon>Venturiaceae</taxon>
        <taxon>Venturia</taxon>
    </lineage>
</organism>
<dbReference type="AlphaFoldDB" id="A0A4Z1P339"/>
<accession>A0A4Z1P339</accession>
<dbReference type="EMBL" id="SNSC02000010">
    <property type="protein sequence ID" value="TID20749.1"/>
    <property type="molecule type" value="Genomic_DNA"/>
</dbReference>
<comment type="caution">
    <text evidence="1">The sequence shown here is derived from an EMBL/GenBank/DDBJ whole genome shotgun (WGS) entry which is preliminary data.</text>
</comment>
<reference evidence="1 2" key="1">
    <citation type="submission" date="2019-04" db="EMBL/GenBank/DDBJ databases">
        <title>High contiguity whole genome sequence and gene annotation resource for two Venturia nashicola isolates.</title>
        <authorList>
            <person name="Prokchorchik M."/>
            <person name="Won K."/>
            <person name="Lee Y."/>
            <person name="Choi E.D."/>
            <person name="Segonzac C."/>
            <person name="Sohn K.H."/>
        </authorList>
    </citation>
    <scope>NUCLEOTIDE SEQUENCE [LARGE SCALE GENOMIC DNA]</scope>
    <source>
        <strain evidence="1 2">PRI2</strain>
    </source>
</reference>
<evidence type="ECO:0000313" key="1">
    <source>
        <dbReference type="EMBL" id="TID20749.1"/>
    </source>
</evidence>
<name>A0A4Z1P339_9PEZI</name>